<accession>A0A1I4TMJ1</accession>
<protein>
    <recommendedName>
        <fullName evidence="1">IrrE N-terminal-like domain-containing protein</fullName>
    </recommendedName>
</protein>
<dbReference type="InterPro" id="IPR010359">
    <property type="entry name" value="IrrE_HExxH"/>
</dbReference>
<dbReference type="eggNOG" id="COG2856">
    <property type="taxonomic scope" value="Bacteria"/>
</dbReference>
<dbReference type="EMBL" id="FOUT01000002">
    <property type="protein sequence ID" value="SFM77978.1"/>
    <property type="molecule type" value="Genomic_DNA"/>
</dbReference>
<reference evidence="3" key="1">
    <citation type="submission" date="2016-10" db="EMBL/GenBank/DDBJ databases">
        <authorList>
            <person name="Varghese N."/>
            <person name="Submissions S."/>
        </authorList>
    </citation>
    <scope>NUCLEOTIDE SEQUENCE [LARGE SCALE GENOMIC DNA]</scope>
    <source>
        <strain evidence="3">DSM 4002</strain>
    </source>
</reference>
<dbReference type="PANTHER" id="PTHR43236:SF1">
    <property type="entry name" value="BLL7220 PROTEIN"/>
    <property type="match status" value="1"/>
</dbReference>
<evidence type="ECO:0000259" key="1">
    <source>
        <dbReference type="Pfam" id="PF06114"/>
    </source>
</evidence>
<keyword evidence="3" id="KW-1185">Reference proteome</keyword>
<proteinExistence type="predicted"/>
<feature type="domain" description="IrrE N-terminal-like" evidence="1">
    <location>
        <begin position="36"/>
        <end position="163"/>
    </location>
</feature>
<name>A0A1I4TMJ1_9FLAO</name>
<dbReference type="InterPro" id="IPR052345">
    <property type="entry name" value="Rad_response_metalloprotease"/>
</dbReference>
<gene>
    <name evidence="2" type="ORF">SAMN05444143_102190</name>
</gene>
<dbReference type="Pfam" id="PF06114">
    <property type="entry name" value="Peptidase_M78"/>
    <property type="match status" value="1"/>
</dbReference>
<dbReference type="Gene3D" id="1.10.10.2910">
    <property type="match status" value="1"/>
</dbReference>
<sequence length="247" mass="28148">MALNEKVLEARANKFRRELGLGTDSSIDLEKLLLTLGVLTVYKPLESAFSGMALKTNDSLFMLINSALPVGRQNFTIGHELYHLFIQDHFNFQMCNAGQFDKRDREEYNADIFSSYFLMPEAALIKQIPEKELGWGETLSLATLIKMEQYFGVSRAALLVRLSKGKYIHYEDYKPYLKGVIKSAVEHGYSNALYVRSDEEKVVGDYGIKVRALFDSETISESHYHSLMLDIGFDIDDPKFNDDGEEN</sequence>
<evidence type="ECO:0000313" key="2">
    <source>
        <dbReference type="EMBL" id="SFM77978.1"/>
    </source>
</evidence>
<dbReference type="Proteomes" id="UP000182961">
    <property type="component" value="Unassembled WGS sequence"/>
</dbReference>
<dbReference type="RefSeq" id="WP_024980120.1">
    <property type="nucleotide sequence ID" value="NZ_CBCRUM010000010.1"/>
</dbReference>
<dbReference type="PANTHER" id="PTHR43236">
    <property type="entry name" value="ANTITOXIN HIGA1"/>
    <property type="match status" value="1"/>
</dbReference>
<dbReference type="AlphaFoldDB" id="A0A1I4TMJ1"/>
<evidence type="ECO:0000313" key="3">
    <source>
        <dbReference type="Proteomes" id="UP000182961"/>
    </source>
</evidence>
<organism evidence="2 3">
    <name type="scientific">Flavobacterium succinicans</name>
    <dbReference type="NCBI Taxonomy" id="29536"/>
    <lineage>
        <taxon>Bacteria</taxon>
        <taxon>Pseudomonadati</taxon>
        <taxon>Bacteroidota</taxon>
        <taxon>Flavobacteriia</taxon>
        <taxon>Flavobacteriales</taxon>
        <taxon>Flavobacteriaceae</taxon>
        <taxon>Flavobacterium</taxon>
    </lineage>
</organism>